<evidence type="ECO:0008006" key="4">
    <source>
        <dbReference type="Google" id="ProtNLM"/>
    </source>
</evidence>
<evidence type="ECO:0000313" key="3">
    <source>
        <dbReference type="EMBL" id="CAE2207414.1"/>
    </source>
</evidence>
<evidence type="ECO:0000256" key="1">
    <source>
        <dbReference type="SAM" id="MobiDB-lite"/>
    </source>
</evidence>
<protein>
    <recommendedName>
        <fullName evidence="4">BZIP domain-containing protein</fullName>
    </recommendedName>
</protein>
<name>A0A7S4HRS8_9STRA</name>
<feature type="region of interest" description="Disordered" evidence="1">
    <location>
        <begin position="46"/>
        <end position="77"/>
    </location>
</feature>
<reference evidence="3" key="1">
    <citation type="submission" date="2021-01" db="EMBL/GenBank/DDBJ databases">
        <authorList>
            <person name="Corre E."/>
            <person name="Pelletier E."/>
            <person name="Niang G."/>
            <person name="Scheremetjew M."/>
            <person name="Finn R."/>
            <person name="Kale V."/>
            <person name="Holt S."/>
            <person name="Cochrane G."/>
            <person name="Meng A."/>
            <person name="Brown T."/>
            <person name="Cohen L."/>
        </authorList>
    </citation>
    <scope>NUCLEOTIDE SEQUENCE</scope>
    <source>
        <strain evidence="3">Isolate 1302-5</strain>
    </source>
</reference>
<accession>A0A7S4HRS8</accession>
<dbReference type="EMBL" id="HBKQ01004658">
    <property type="protein sequence ID" value="CAE2207414.1"/>
    <property type="molecule type" value="Transcribed_RNA"/>
</dbReference>
<proteinExistence type="predicted"/>
<organism evidence="3">
    <name type="scientific">Odontella aurita</name>
    <dbReference type="NCBI Taxonomy" id="265563"/>
    <lineage>
        <taxon>Eukaryota</taxon>
        <taxon>Sar</taxon>
        <taxon>Stramenopiles</taxon>
        <taxon>Ochrophyta</taxon>
        <taxon>Bacillariophyta</taxon>
        <taxon>Mediophyceae</taxon>
        <taxon>Biddulphiophycidae</taxon>
        <taxon>Eupodiscales</taxon>
        <taxon>Odontellaceae</taxon>
        <taxon>Odontella</taxon>
    </lineage>
</organism>
<gene>
    <name evidence="3" type="ORF">OAUR00152_LOCUS3207</name>
</gene>
<feature type="compositionally biased region" description="Basic residues" evidence="1">
    <location>
        <begin position="60"/>
        <end position="73"/>
    </location>
</feature>
<feature type="chain" id="PRO_5031012735" description="BZIP domain-containing protein" evidence="2">
    <location>
        <begin position="21"/>
        <end position="105"/>
    </location>
</feature>
<keyword evidence="2" id="KW-0732">Signal</keyword>
<evidence type="ECO:0000256" key="2">
    <source>
        <dbReference type="SAM" id="SignalP"/>
    </source>
</evidence>
<dbReference type="AlphaFoldDB" id="A0A7S4HRS8"/>
<feature type="signal peptide" evidence="2">
    <location>
        <begin position="1"/>
        <end position="20"/>
    </location>
</feature>
<sequence length="105" mass="11772">MMRSLLVVLALAIVAVSTQAFAPTPSFGVRTAVESTTELQGCRVNAKKEKRQRNRENMRKFQRRGLSKRKTMKKAFSAQARQAENEFLAKCFTSVPPPNAEEGQN</sequence>